<evidence type="ECO:0000313" key="2">
    <source>
        <dbReference type="EMBL" id="SMG49914.1"/>
    </source>
</evidence>
<evidence type="ECO:0000313" key="3">
    <source>
        <dbReference type="Proteomes" id="UP000192980"/>
    </source>
</evidence>
<organism evidence="2 3">
    <name type="scientific">Sphingobacterium psychroaquaticum</name>
    <dbReference type="NCBI Taxonomy" id="561061"/>
    <lineage>
        <taxon>Bacteria</taxon>
        <taxon>Pseudomonadati</taxon>
        <taxon>Bacteroidota</taxon>
        <taxon>Sphingobacteriia</taxon>
        <taxon>Sphingobacteriales</taxon>
        <taxon>Sphingobacteriaceae</taxon>
        <taxon>Sphingobacterium</taxon>
    </lineage>
</organism>
<gene>
    <name evidence="2" type="ORF">SAMN05660862_3715</name>
</gene>
<dbReference type="AlphaFoldDB" id="A0A1X7L8U2"/>
<dbReference type="EMBL" id="FXAU01000008">
    <property type="protein sequence ID" value="SMG49914.1"/>
    <property type="molecule type" value="Genomic_DNA"/>
</dbReference>
<keyword evidence="1" id="KW-0732">Signal</keyword>
<accession>A0A1X7L8U2</accession>
<keyword evidence="3" id="KW-1185">Reference proteome</keyword>
<dbReference type="Proteomes" id="UP000192980">
    <property type="component" value="Unassembled WGS sequence"/>
</dbReference>
<name>A0A1X7L8U2_9SPHI</name>
<protein>
    <recommendedName>
        <fullName evidence="4">DUF4252 domain-containing protein</fullName>
    </recommendedName>
</protein>
<proteinExistence type="predicted"/>
<feature type="chain" id="PRO_5013050056" description="DUF4252 domain-containing protein" evidence="1">
    <location>
        <begin position="20"/>
        <end position="152"/>
    </location>
</feature>
<reference evidence="2 3" key="1">
    <citation type="submission" date="2017-04" db="EMBL/GenBank/DDBJ databases">
        <authorList>
            <person name="Afonso C.L."/>
            <person name="Miller P.J."/>
            <person name="Scott M.A."/>
            <person name="Spackman E."/>
            <person name="Goraichik I."/>
            <person name="Dimitrov K.M."/>
            <person name="Suarez D.L."/>
            <person name="Swayne D.E."/>
        </authorList>
    </citation>
    <scope>NUCLEOTIDE SEQUENCE [LARGE SCALE GENOMIC DNA]</scope>
    <source>
        <strain evidence="2 3">DSM 22418</strain>
    </source>
</reference>
<feature type="signal peptide" evidence="1">
    <location>
        <begin position="1"/>
        <end position="19"/>
    </location>
</feature>
<dbReference type="STRING" id="561061.SAMN05660862_3715"/>
<evidence type="ECO:0000256" key="1">
    <source>
        <dbReference type="SAM" id="SignalP"/>
    </source>
</evidence>
<sequence>MRQYICTIIILLTVLTVSAQQSTNEVDKDISIIKNFVTSVADEEVRADVILSQHLLLKGELSNDTYDYLEASVQEIRLNLQNRKLEDIQYIPFNKLPRKETKDIDPEGKPTDKMYFLRYKDRQLLAVYIEADKIASFTLVSKGNNMAHFVTY</sequence>
<evidence type="ECO:0008006" key="4">
    <source>
        <dbReference type="Google" id="ProtNLM"/>
    </source>
</evidence>